<dbReference type="GO" id="GO:0030244">
    <property type="term" value="P:cellulose biosynthetic process"/>
    <property type="evidence" value="ECO:0007669"/>
    <property type="project" value="InterPro"/>
</dbReference>
<comment type="caution">
    <text evidence="7">The sequence shown here is derived from an EMBL/GenBank/DDBJ whole genome shotgun (WGS) entry which is preliminary data.</text>
</comment>
<evidence type="ECO:0000256" key="6">
    <source>
        <dbReference type="ARBA" id="ARBA00023136"/>
    </source>
</evidence>
<keyword evidence="5" id="KW-1133">Transmembrane helix</keyword>
<dbReference type="EMBL" id="RDQH01000342">
    <property type="protein sequence ID" value="RXH72175.1"/>
    <property type="molecule type" value="Genomic_DNA"/>
</dbReference>
<evidence type="ECO:0000256" key="5">
    <source>
        <dbReference type="ARBA" id="ARBA00022989"/>
    </source>
</evidence>
<dbReference type="AlphaFoldDB" id="A0A498HRC9"/>
<evidence type="ECO:0000256" key="1">
    <source>
        <dbReference type="ARBA" id="ARBA00004308"/>
    </source>
</evidence>
<evidence type="ECO:0000256" key="2">
    <source>
        <dbReference type="ARBA" id="ARBA00022676"/>
    </source>
</evidence>
<organism evidence="7 8">
    <name type="scientific">Malus domestica</name>
    <name type="common">Apple</name>
    <name type="synonym">Pyrus malus</name>
    <dbReference type="NCBI Taxonomy" id="3750"/>
    <lineage>
        <taxon>Eukaryota</taxon>
        <taxon>Viridiplantae</taxon>
        <taxon>Streptophyta</taxon>
        <taxon>Embryophyta</taxon>
        <taxon>Tracheophyta</taxon>
        <taxon>Spermatophyta</taxon>
        <taxon>Magnoliopsida</taxon>
        <taxon>eudicotyledons</taxon>
        <taxon>Gunneridae</taxon>
        <taxon>Pentapetalae</taxon>
        <taxon>rosids</taxon>
        <taxon>fabids</taxon>
        <taxon>Rosales</taxon>
        <taxon>Rosaceae</taxon>
        <taxon>Amygdaloideae</taxon>
        <taxon>Maleae</taxon>
        <taxon>Malus</taxon>
    </lineage>
</organism>
<keyword evidence="6" id="KW-0472">Membrane</keyword>
<dbReference type="STRING" id="3750.A0A498HRC9"/>
<evidence type="ECO:0000313" key="7">
    <source>
        <dbReference type="EMBL" id="RXH72175.1"/>
    </source>
</evidence>
<keyword evidence="8" id="KW-1185">Reference proteome</keyword>
<keyword evidence="3" id="KW-0808">Transferase</keyword>
<proteinExistence type="predicted"/>
<name>A0A498HRC9_MALDO</name>
<dbReference type="Proteomes" id="UP000290289">
    <property type="component" value="Chromosome 16"/>
</dbReference>
<comment type="subcellular location">
    <subcellularLocation>
        <location evidence="1">Endomembrane system</location>
    </subcellularLocation>
</comment>
<dbReference type="GO" id="GO:0016020">
    <property type="term" value="C:membrane"/>
    <property type="evidence" value="ECO:0007669"/>
    <property type="project" value="InterPro"/>
</dbReference>
<gene>
    <name evidence="7" type="ORF">DVH24_033713</name>
</gene>
<keyword evidence="4" id="KW-0812">Transmembrane</keyword>
<sequence>MRQMVSCDYYSSFGCYKNLSKYSKLDANGDASNLQEMDDGKVLLIYQMNFEKNFRQFTIFVTSTWMEQGGVRHSSSPAVILKEATHVNLQVHPKD</sequence>
<dbReference type="GO" id="GO:0012505">
    <property type="term" value="C:endomembrane system"/>
    <property type="evidence" value="ECO:0007669"/>
    <property type="project" value="UniProtKB-SubCell"/>
</dbReference>
<dbReference type="Pfam" id="PF03552">
    <property type="entry name" value="Cellulose_synt"/>
    <property type="match status" value="1"/>
</dbReference>
<evidence type="ECO:0000256" key="4">
    <source>
        <dbReference type="ARBA" id="ARBA00022692"/>
    </source>
</evidence>
<keyword evidence="2" id="KW-0328">Glycosyltransferase</keyword>
<reference evidence="7 8" key="1">
    <citation type="submission" date="2018-10" db="EMBL/GenBank/DDBJ databases">
        <title>A high-quality apple genome assembly.</title>
        <authorList>
            <person name="Hu J."/>
        </authorList>
    </citation>
    <scope>NUCLEOTIDE SEQUENCE [LARGE SCALE GENOMIC DNA]</scope>
    <source>
        <strain evidence="8">cv. HFTH1</strain>
        <tissue evidence="7">Young leaf</tissue>
    </source>
</reference>
<dbReference type="GO" id="GO:0016760">
    <property type="term" value="F:cellulose synthase (UDP-forming) activity"/>
    <property type="evidence" value="ECO:0007669"/>
    <property type="project" value="InterPro"/>
</dbReference>
<evidence type="ECO:0000256" key="3">
    <source>
        <dbReference type="ARBA" id="ARBA00022679"/>
    </source>
</evidence>
<dbReference type="InterPro" id="IPR005150">
    <property type="entry name" value="Cellulose_synth"/>
</dbReference>
<accession>A0A498HRC9</accession>
<evidence type="ECO:0000313" key="8">
    <source>
        <dbReference type="Proteomes" id="UP000290289"/>
    </source>
</evidence>
<protein>
    <submittedName>
        <fullName evidence="7">Uncharacterized protein</fullName>
    </submittedName>
</protein>